<organism evidence="2 3">
    <name type="scientific">Methylobacterium jeotgali</name>
    <dbReference type="NCBI Taxonomy" id="381630"/>
    <lineage>
        <taxon>Bacteria</taxon>
        <taxon>Pseudomonadati</taxon>
        <taxon>Pseudomonadota</taxon>
        <taxon>Alphaproteobacteria</taxon>
        <taxon>Hyphomicrobiales</taxon>
        <taxon>Methylobacteriaceae</taxon>
        <taxon>Methylobacterium</taxon>
    </lineage>
</organism>
<keyword evidence="1" id="KW-0812">Transmembrane</keyword>
<evidence type="ECO:0000313" key="3">
    <source>
        <dbReference type="Proteomes" id="UP001055102"/>
    </source>
</evidence>
<sequence length="76" mass="8047">MRPIQFDPFGEPVAASSEPGRATATSRVALRFGVALFWGLVVVIVAARAAYFDPDFAERFGNVAAAIGHLRTIVGA</sequence>
<dbReference type="Proteomes" id="UP001055102">
    <property type="component" value="Unassembled WGS sequence"/>
</dbReference>
<evidence type="ECO:0000256" key="1">
    <source>
        <dbReference type="SAM" id="Phobius"/>
    </source>
</evidence>
<dbReference type="EMBL" id="BPQR01000079">
    <property type="protein sequence ID" value="GJE08405.1"/>
    <property type="molecule type" value="Genomic_DNA"/>
</dbReference>
<reference evidence="2" key="1">
    <citation type="journal article" date="2021" name="Front. Microbiol.">
        <title>Comprehensive Comparative Genomics and Phenotyping of Methylobacterium Species.</title>
        <authorList>
            <person name="Alessa O."/>
            <person name="Ogura Y."/>
            <person name="Fujitani Y."/>
            <person name="Takami H."/>
            <person name="Hayashi T."/>
            <person name="Sahin N."/>
            <person name="Tani A."/>
        </authorList>
    </citation>
    <scope>NUCLEOTIDE SEQUENCE</scope>
    <source>
        <strain evidence="2">LMG 23639</strain>
    </source>
</reference>
<protein>
    <submittedName>
        <fullName evidence="2">Uncharacterized protein</fullName>
    </submittedName>
</protein>
<feature type="transmembrane region" description="Helical" evidence="1">
    <location>
        <begin position="28"/>
        <end position="51"/>
    </location>
</feature>
<reference evidence="2" key="2">
    <citation type="submission" date="2021-08" db="EMBL/GenBank/DDBJ databases">
        <authorList>
            <person name="Tani A."/>
            <person name="Ola A."/>
            <person name="Ogura Y."/>
            <person name="Katsura K."/>
            <person name="Hayashi T."/>
        </authorList>
    </citation>
    <scope>NUCLEOTIDE SEQUENCE</scope>
    <source>
        <strain evidence="2">LMG 23639</strain>
    </source>
</reference>
<keyword evidence="3" id="KW-1185">Reference proteome</keyword>
<comment type="caution">
    <text evidence="2">The sequence shown here is derived from an EMBL/GenBank/DDBJ whole genome shotgun (WGS) entry which is preliminary data.</text>
</comment>
<keyword evidence="1" id="KW-0472">Membrane</keyword>
<gene>
    <name evidence="2" type="ORF">AOPFMNJM_3742</name>
</gene>
<proteinExistence type="predicted"/>
<dbReference type="RefSeq" id="WP_238278126.1">
    <property type="nucleotide sequence ID" value="NZ_BPQR01000079.1"/>
</dbReference>
<accession>A0ABQ4T2C3</accession>
<evidence type="ECO:0000313" key="2">
    <source>
        <dbReference type="EMBL" id="GJE08405.1"/>
    </source>
</evidence>
<keyword evidence="1" id="KW-1133">Transmembrane helix</keyword>
<name>A0ABQ4T2C3_9HYPH</name>